<feature type="region of interest" description="Disordered" evidence="1">
    <location>
        <begin position="177"/>
        <end position="212"/>
    </location>
</feature>
<feature type="compositionally biased region" description="Basic and acidic residues" evidence="1">
    <location>
        <begin position="596"/>
        <end position="609"/>
    </location>
</feature>
<accession>A0A914HT14</accession>
<feature type="signal peptide" evidence="2">
    <location>
        <begin position="1"/>
        <end position="23"/>
    </location>
</feature>
<keyword evidence="3" id="KW-1185">Reference proteome</keyword>
<feature type="compositionally biased region" description="Low complexity" evidence="1">
    <location>
        <begin position="773"/>
        <end position="785"/>
    </location>
</feature>
<feature type="chain" id="PRO_5036719195" evidence="2">
    <location>
        <begin position="24"/>
        <end position="807"/>
    </location>
</feature>
<dbReference type="AlphaFoldDB" id="A0A914HT14"/>
<feature type="compositionally biased region" description="Acidic residues" evidence="1">
    <location>
        <begin position="538"/>
        <end position="574"/>
    </location>
</feature>
<feature type="region of interest" description="Disordered" evidence="1">
    <location>
        <begin position="753"/>
        <end position="807"/>
    </location>
</feature>
<organism evidence="3 4">
    <name type="scientific">Globodera rostochiensis</name>
    <name type="common">Golden nematode worm</name>
    <name type="synonym">Heterodera rostochiensis</name>
    <dbReference type="NCBI Taxonomy" id="31243"/>
    <lineage>
        <taxon>Eukaryota</taxon>
        <taxon>Metazoa</taxon>
        <taxon>Ecdysozoa</taxon>
        <taxon>Nematoda</taxon>
        <taxon>Chromadorea</taxon>
        <taxon>Rhabditida</taxon>
        <taxon>Tylenchina</taxon>
        <taxon>Tylenchomorpha</taxon>
        <taxon>Tylenchoidea</taxon>
        <taxon>Heteroderidae</taxon>
        <taxon>Heteroderinae</taxon>
        <taxon>Globodera</taxon>
    </lineage>
</organism>
<evidence type="ECO:0000256" key="1">
    <source>
        <dbReference type="SAM" id="MobiDB-lite"/>
    </source>
</evidence>
<feature type="region of interest" description="Disordered" evidence="1">
    <location>
        <begin position="491"/>
        <end position="629"/>
    </location>
</feature>
<evidence type="ECO:0000313" key="3">
    <source>
        <dbReference type="Proteomes" id="UP000887572"/>
    </source>
</evidence>
<feature type="compositionally biased region" description="Basic and acidic residues" evidence="1">
    <location>
        <begin position="185"/>
        <end position="204"/>
    </location>
</feature>
<dbReference type="Proteomes" id="UP000887572">
    <property type="component" value="Unplaced"/>
</dbReference>
<protein>
    <submittedName>
        <fullName evidence="4">Uncharacterized protein</fullName>
    </submittedName>
</protein>
<name>A0A914HT14_GLORO</name>
<proteinExistence type="predicted"/>
<dbReference type="WBParaSite" id="Gr19_v10_g37.t1">
    <property type="protein sequence ID" value="Gr19_v10_g37.t1"/>
    <property type="gene ID" value="Gr19_v10_g37"/>
</dbReference>
<reference evidence="4" key="1">
    <citation type="submission" date="2022-11" db="UniProtKB">
        <authorList>
            <consortium name="WormBaseParasite"/>
        </authorList>
    </citation>
    <scope>IDENTIFICATION</scope>
</reference>
<evidence type="ECO:0000256" key="2">
    <source>
        <dbReference type="SAM" id="SignalP"/>
    </source>
</evidence>
<sequence>MLLNLKCIVLPLLALFTVNTVLSAWTAENWATKDGTSSGTASTIGTFEHQQHHRRWRRGSGFPSLGSLGRGALRSKSGQRVAHDIFQTDEIETSWFQNFKRSLKPTSRLTHDEAVKMVRAHKLRFAFGVVFAQNVEQLHQLKELLKATFYFEQILTLFSNEKVKQEANLQNAKDVLKQSKKSVKKSAEEKKKKGKGSKSEEHQQPKQQNTRIMDKALVEKLQKRVDKLTKTKRIIKEIISKFDTYESKKDFDFAYSIYKWEGLRPDVELGVVLNNWEKKKPNEWGKNDLKIWMKNNTKSKRNAHDLHTFAIGQTDITTKNLVNQILLLDAALDREARNLCLNTAFVVPMRNWAEISQEMTDEQIEKYVTNVLGDNFLGLQITFDSGTESTFDESVDFEEIDETKKRGLKDFWHKVRTAVLPYSSRGPKTHLKQLEAKNTKLSWDILKAMNREDRITAKESVKLAVYLMMTIEKAYSDDVKAKIEEAKKQVYSQKQEVKKAKKEHKRAHSRHNSPEHKMSRSQSVRSSRGRRRRKRDDTDDDVNADEHLEGDESGPSDGDDGNDGDDGDDGDNGDDGSGHSDGEYEPSDGDGAYGSEHSEKCATKQKVNESRAMLAKSKSQRDELLKSQKAVKKSRESLYKLQKSKSGRDGFDTYFESIKTKAKGNEIYEQINGEILENAKQQLQLQDGQAKKQVEALVEKHMREVFAEGPGKQFLLNMIELSKQMTAFEIRQCAEKFSWFPGCKVQINDGQITHNGTGEYTEDDEPKKPRGLSRSASAASTSSTQRRADGLKSKSTRSAGKRDHKRR</sequence>
<keyword evidence="2" id="KW-0732">Signal</keyword>
<evidence type="ECO:0000313" key="4">
    <source>
        <dbReference type="WBParaSite" id="Gr19_v10_g37.t1"/>
    </source>
</evidence>
<feature type="compositionally biased region" description="Basic residues" evidence="1">
    <location>
        <begin position="499"/>
        <end position="511"/>
    </location>
</feature>